<dbReference type="Pfam" id="PF14534">
    <property type="entry name" value="DUF4440"/>
    <property type="match status" value="1"/>
</dbReference>
<dbReference type="Proteomes" id="UP000183788">
    <property type="component" value="Unassembled WGS sequence"/>
</dbReference>
<gene>
    <name evidence="3" type="ORF">SAMN05661012_01244</name>
    <name evidence="4" type="ORF">SR876_06230</name>
</gene>
<dbReference type="SUPFAM" id="SSF54427">
    <property type="entry name" value="NTF2-like"/>
    <property type="match status" value="1"/>
</dbReference>
<evidence type="ECO:0000313" key="5">
    <source>
        <dbReference type="Proteomes" id="UP000183788"/>
    </source>
</evidence>
<organism evidence="3 5">
    <name type="scientific">Chitinophaga sancti</name>
    <dbReference type="NCBI Taxonomy" id="1004"/>
    <lineage>
        <taxon>Bacteria</taxon>
        <taxon>Pseudomonadati</taxon>
        <taxon>Bacteroidota</taxon>
        <taxon>Chitinophagia</taxon>
        <taxon>Chitinophagales</taxon>
        <taxon>Chitinophagaceae</taxon>
        <taxon>Chitinophaga</taxon>
    </lineage>
</organism>
<keyword evidence="6" id="KW-1185">Reference proteome</keyword>
<proteinExistence type="predicted"/>
<protein>
    <submittedName>
        <fullName evidence="4">Nuclear transport factor 2 family protein</fullName>
    </submittedName>
</protein>
<evidence type="ECO:0000313" key="3">
    <source>
        <dbReference type="EMBL" id="SFW33675.1"/>
    </source>
</evidence>
<feature type="chain" id="PRO_5009666062" evidence="1">
    <location>
        <begin position="22"/>
        <end position="148"/>
    </location>
</feature>
<accession>A0A1K1NE89</accession>
<dbReference type="InterPro" id="IPR027843">
    <property type="entry name" value="DUF4440"/>
</dbReference>
<dbReference type="OrthoDB" id="5383110at2"/>
<evidence type="ECO:0000313" key="6">
    <source>
        <dbReference type="Proteomes" id="UP001326715"/>
    </source>
</evidence>
<dbReference type="Proteomes" id="UP001326715">
    <property type="component" value="Chromosome"/>
</dbReference>
<evidence type="ECO:0000256" key="1">
    <source>
        <dbReference type="SAM" id="SignalP"/>
    </source>
</evidence>
<dbReference type="EMBL" id="FPIZ01000003">
    <property type="protein sequence ID" value="SFW33675.1"/>
    <property type="molecule type" value="Genomic_DNA"/>
</dbReference>
<dbReference type="Gene3D" id="3.10.450.50">
    <property type="match status" value="1"/>
</dbReference>
<name>A0A1K1NE89_9BACT</name>
<dbReference type="InterPro" id="IPR032710">
    <property type="entry name" value="NTF2-like_dom_sf"/>
</dbReference>
<evidence type="ECO:0000259" key="2">
    <source>
        <dbReference type="Pfam" id="PF14534"/>
    </source>
</evidence>
<reference evidence="3 5" key="1">
    <citation type="submission" date="2016-11" db="EMBL/GenBank/DDBJ databases">
        <authorList>
            <person name="Jaros S."/>
            <person name="Januszkiewicz K."/>
            <person name="Wedrychowicz H."/>
        </authorList>
    </citation>
    <scope>NUCLEOTIDE SEQUENCE [LARGE SCALE GENOMIC DNA]</scope>
    <source>
        <strain evidence="3 5">DSM 784</strain>
    </source>
</reference>
<feature type="signal peptide" evidence="1">
    <location>
        <begin position="1"/>
        <end position="21"/>
    </location>
</feature>
<feature type="domain" description="DUF4440" evidence="2">
    <location>
        <begin position="30"/>
        <end position="135"/>
    </location>
</feature>
<dbReference type="RefSeq" id="WP_072357918.1">
    <property type="nucleotide sequence ID" value="NZ_CP139972.1"/>
</dbReference>
<dbReference type="STRING" id="1004.SAMN05661012_01244"/>
<keyword evidence="1" id="KW-0732">Signal</keyword>
<dbReference type="EMBL" id="CP140154">
    <property type="protein sequence ID" value="WQG91088.1"/>
    <property type="molecule type" value="Genomic_DNA"/>
</dbReference>
<reference evidence="4 6" key="2">
    <citation type="submission" date="2023-11" db="EMBL/GenBank/DDBJ databases">
        <title>MicrobeMod: A computational toolkit for identifying prokaryotic methylation and restriction-modification with nanopore sequencing.</title>
        <authorList>
            <person name="Crits-Christoph A."/>
            <person name="Kang S.C."/>
            <person name="Lee H."/>
            <person name="Ostrov N."/>
        </authorList>
    </citation>
    <scope>NUCLEOTIDE SEQUENCE [LARGE SCALE GENOMIC DNA]</scope>
    <source>
        <strain evidence="4 6">ATCC 23090</strain>
    </source>
</reference>
<evidence type="ECO:0000313" key="4">
    <source>
        <dbReference type="EMBL" id="WQG91088.1"/>
    </source>
</evidence>
<sequence length="148" mass="16117">MKTKLYCFLLLFCTMTTLSFAQSKEEKAVAAQVELLRKAMVDADKATLEKLTDAKLSYGHSGGKIEDKPAFVENIVSGHSDFVSIDLTDQTIVISGNTAIVRHNLAAATNDNGKAGNVHLHVLSVWVKEGSQWKMIARQAVKQPVANS</sequence>
<dbReference type="AlphaFoldDB" id="A0A1K1NE89"/>